<dbReference type="AlphaFoldDB" id="A0A7W9GXK9"/>
<dbReference type="EMBL" id="JACHMM010000001">
    <property type="protein sequence ID" value="MBB5791618.1"/>
    <property type="molecule type" value="Genomic_DNA"/>
</dbReference>
<gene>
    <name evidence="1" type="ORF">HD601_006193</name>
</gene>
<comment type="caution">
    <text evidence="1">The sequence shown here is derived from an EMBL/GenBank/DDBJ whole genome shotgun (WGS) entry which is preliminary data.</text>
</comment>
<dbReference type="Proteomes" id="UP000542813">
    <property type="component" value="Unassembled WGS sequence"/>
</dbReference>
<evidence type="ECO:0000313" key="1">
    <source>
        <dbReference type="EMBL" id="MBB5791618.1"/>
    </source>
</evidence>
<sequence>MGAEDVTFTVRGREAFVRLPERRDDGPIDWVWFAPVVDGQPSARHDHLSRGILAAGLAFAGVSVGESYGSPAGREVFTAFHDEVTGRFGLAPRVTLLAQSRGGLQHYAWASEQPELVRRIGGNYPVCDIRDWPGLERAAPAYGLSPGDLERDLDAHNPLAVLEPLARAGVPLFHVHGDQDTVVPHTAHTEKLAARYRELGGSIEVDVVPGYGHEEADVFFVNARLLSFLLYGDPDRDPGR</sequence>
<evidence type="ECO:0000313" key="2">
    <source>
        <dbReference type="Proteomes" id="UP000542813"/>
    </source>
</evidence>
<dbReference type="Gene3D" id="3.40.50.1820">
    <property type="entry name" value="alpha/beta hydrolase"/>
    <property type="match status" value="1"/>
</dbReference>
<dbReference type="InterPro" id="IPR029058">
    <property type="entry name" value="AB_hydrolase_fold"/>
</dbReference>
<dbReference type="SUPFAM" id="SSF53474">
    <property type="entry name" value="alpha/beta-Hydrolases"/>
    <property type="match status" value="1"/>
</dbReference>
<protein>
    <submittedName>
        <fullName evidence="1">Pimeloyl-ACP methyl ester carboxylesterase</fullName>
    </submittedName>
</protein>
<dbReference type="RefSeq" id="WP_184828528.1">
    <property type="nucleotide sequence ID" value="NZ_JACHMM010000001.1"/>
</dbReference>
<proteinExistence type="predicted"/>
<organism evidence="1 2">
    <name type="scientific">Jiangella mangrovi</name>
    <dbReference type="NCBI Taxonomy" id="1524084"/>
    <lineage>
        <taxon>Bacteria</taxon>
        <taxon>Bacillati</taxon>
        <taxon>Actinomycetota</taxon>
        <taxon>Actinomycetes</taxon>
        <taxon>Jiangellales</taxon>
        <taxon>Jiangellaceae</taxon>
        <taxon>Jiangella</taxon>
    </lineage>
</organism>
<name>A0A7W9GXK9_9ACTN</name>
<accession>A0A7W9GXK9</accession>
<keyword evidence="2" id="KW-1185">Reference proteome</keyword>
<reference evidence="1 2" key="1">
    <citation type="submission" date="2020-08" db="EMBL/GenBank/DDBJ databases">
        <title>Sequencing the genomes of 1000 actinobacteria strains.</title>
        <authorList>
            <person name="Klenk H.-P."/>
        </authorList>
    </citation>
    <scope>NUCLEOTIDE SEQUENCE [LARGE SCALE GENOMIC DNA]</scope>
    <source>
        <strain evidence="1 2">DSM 102122</strain>
    </source>
</reference>